<protein>
    <submittedName>
        <fullName evidence="1">Uncharacterized protein</fullName>
    </submittedName>
</protein>
<organism evidence="1 2">
    <name type="scientific">Melastoma candidum</name>
    <dbReference type="NCBI Taxonomy" id="119954"/>
    <lineage>
        <taxon>Eukaryota</taxon>
        <taxon>Viridiplantae</taxon>
        <taxon>Streptophyta</taxon>
        <taxon>Embryophyta</taxon>
        <taxon>Tracheophyta</taxon>
        <taxon>Spermatophyta</taxon>
        <taxon>Magnoliopsida</taxon>
        <taxon>eudicotyledons</taxon>
        <taxon>Gunneridae</taxon>
        <taxon>Pentapetalae</taxon>
        <taxon>rosids</taxon>
        <taxon>malvids</taxon>
        <taxon>Myrtales</taxon>
        <taxon>Melastomataceae</taxon>
        <taxon>Melastomatoideae</taxon>
        <taxon>Melastomateae</taxon>
        <taxon>Melastoma</taxon>
    </lineage>
</organism>
<gene>
    <name evidence="1" type="ORF">MLD38_013029</name>
</gene>
<evidence type="ECO:0000313" key="1">
    <source>
        <dbReference type="EMBL" id="KAI4375120.1"/>
    </source>
</evidence>
<reference evidence="2" key="1">
    <citation type="journal article" date="2023" name="Front. Plant Sci.">
        <title>Chromosomal-level genome assembly of Melastoma candidum provides insights into trichome evolution.</title>
        <authorList>
            <person name="Zhong Y."/>
            <person name="Wu W."/>
            <person name="Sun C."/>
            <person name="Zou P."/>
            <person name="Liu Y."/>
            <person name="Dai S."/>
            <person name="Zhou R."/>
        </authorList>
    </citation>
    <scope>NUCLEOTIDE SEQUENCE [LARGE SCALE GENOMIC DNA]</scope>
</reference>
<dbReference type="Proteomes" id="UP001057402">
    <property type="component" value="Chromosome 4"/>
</dbReference>
<accession>A0ACB9R8D2</accession>
<evidence type="ECO:0000313" key="2">
    <source>
        <dbReference type="Proteomes" id="UP001057402"/>
    </source>
</evidence>
<comment type="caution">
    <text evidence="1">The sequence shown here is derived from an EMBL/GenBank/DDBJ whole genome shotgun (WGS) entry which is preliminary data.</text>
</comment>
<dbReference type="EMBL" id="CM042883">
    <property type="protein sequence ID" value="KAI4375120.1"/>
    <property type="molecule type" value="Genomic_DNA"/>
</dbReference>
<name>A0ACB9R8D2_9MYRT</name>
<sequence length="101" mass="11080">MLQSVRGVRVGNVEIPDNKQLLYVISCCNSLKLREVSEPARMLAPEKTEVVNLQSKVTVAHGAIVVHGGHICQESAKGRSHICLKNEEDFGKDRASDNIRG</sequence>
<keyword evidence="2" id="KW-1185">Reference proteome</keyword>
<proteinExistence type="predicted"/>